<gene>
    <name evidence="7" type="ORF">DEACI_0561</name>
    <name evidence="6" type="ORF">DEACI_2127</name>
</gene>
<dbReference type="GO" id="GO:0003677">
    <property type="term" value="F:DNA binding"/>
    <property type="evidence" value="ECO:0007669"/>
    <property type="project" value="UniProtKB-KW"/>
</dbReference>
<sequence length="141" mass="16825">MSKHQPPITISELAQEFMLTPRTIRYYEEVGLITPLNQEKVNQRLYGPRERTRLKLILRGKKLGFSLAEIKEMIDLYDEDRSERLQLERTVAYGERRLQEIEEKIQELILIREELLDYHKKFCAKLDELRSQSAPEQPKQP</sequence>
<dbReference type="InterPro" id="IPR047057">
    <property type="entry name" value="MerR_fam"/>
</dbReference>
<evidence type="ECO:0000256" key="1">
    <source>
        <dbReference type="ARBA" id="ARBA00023015"/>
    </source>
</evidence>
<evidence type="ECO:0000256" key="3">
    <source>
        <dbReference type="ARBA" id="ARBA00023163"/>
    </source>
</evidence>
<evidence type="ECO:0000256" key="4">
    <source>
        <dbReference type="SAM" id="Coils"/>
    </source>
</evidence>
<dbReference type="EMBL" id="CDGJ01000016">
    <property type="protein sequence ID" value="CEJ06115.1"/>
    <property type="molecule type" value="Genomic_DNA"/>
</dbReference>
<dbReference type="InterPro" id="IPR000551">
    <property type="entry name" value="MerR-type_HTH_dom"/>
</dbReference>
<protein>
    <submittedName>
        <fullName evidence="6">DNA-binding domain protein</fullName>
    </submittedName>
    <submittedName>
        <fullName evidence="7">MerR bacterial regulatory protein HTH signature</fullName>
    </submittedName>
</protein>
<reference evidence="6" key="2">
    <citation type="submission" date="2020-01" db="EMBL/GenBank/DDBJ databases">
        <authorList>
            <person name="Hornung B."/>
        </authorList>
    </citation>
    <scope>NUCLEOTIDE SEQUENCE</scope>
    <source>
        <strain evidence="6">PacBioINE</strain>
    </source>
</reference>
<evidence type="ECO:0000313" key="8">
    <source>
        <dbReference type="Proteomes" id="UP001071230"/>
    </source>
</evidence>
<dbReference type="Proteomes" id="UP001071230">
    <property type="component" value="Unassembled WGS sequence"/>
</dbReference>
<evidence type="ECO:0000313" key="6">
    <source>
        <dbReference type="EMBL" id="CAA7601460.1"/>
    </source>
</evidence>
<dbReference type="AlphaFoldDB" id="A0A8S0X5A8"/>
<dbReference type="GO" id="GO:0003700">
    <property type="term" value="F:DNA-binding transcription factor activity"/>
    <property type="evidence" value="ECO:0007669"/>
    <property type="project" value="InterPro"/>
</dbReference>
<dbReference type="PROSITE" id="PS50937">
    <property type="entry name" value="HTH_MERR_2"/>
    <property type="match status" value="1"/>
</dbReference>
<feature type="domain" description="HTH merR-type" evidence="5">
    <location>
        <begin position="7"/>
        <end position="76"/>
    </location>
</feature>
<reference evidence="7" key="1">
    <citation type="submission" date="2014-11" db="EMBL/GenBank/DDBJ databases">
        <authorList>
            <person name="Hornung B.V."/>
        </authorList>
    </citation>
    <scope>NUCLEOTIDE SEQUENCE</scope>
    <source>
        <strain evidence="7">INE</strain>
    </source>
</reference>
<dbReference type="CDD" id="cd04776">
    <property type="entry name" value="HTH_GnyR"/>
    <property type="match status" value="1"/>
</dbReference>
<keyword evidence="1" id="KW-0805">Transcription regulation</keyword>
<accession>A0A8S0X5A8</accession>
<dbReference type="PRINTS" id="PR00040">
    <property type="entry name" value="HTHMERR"/>
</dbReference>
<dbReference type="Gene3D" id="1.10.1660.10">
    <property type="match status" value="1"/>
</dbReference>
<dbReference type="PANTHER" id="PTHR30204">
    <property type="entry name" value="REDOX-CYCLING DRUG-SENSING TRANSCRIPTIONAL ACTIVATOR SOXR"/>
    <property type="match status" value="1"/>
</dbReference>
<keyword evidence="8" id="KW-1185">Reference proteome</keyword>
<keyword evidence="2 6" id="KW-0238">DNA-binding</keyword>
<dbReference type="Pfam" id="PF09278">
    <property type="entry name" value="MerR-DNA-bind"/>
    <property type="match status" value="1"/>
</dbReference>
<proteinExistence type="predicted"/>
<dbReference type="SMART" id="SM00422">
    <property type="entry name" value="HTH_MERR"/>
    <property type="match status" value="1"/>
</dbReference>
<evidence type="ECO:0000256" key="2">
    <source>
        <dbReference type="ARBA" id="ARBA00023125"/>
    </source>
</evidence>
<dbReference type="InterPro" id="IPR009061">
    <property type="entry name" value="DNA-bd_dom_put_sf"/>
</dbReference>
<organism evidence="6">
    <name type="scientific">Acididesulfobacillus acetoxydans</name>
    <dbReference type="NCBI Taxonomy" id="1561005"/>
    <lineage>
        <taxon>Bacteria</taxon>
        <taxon>Bacillati</taxon>
        <taxon>Bacillota</taxon>
        <taxon>Clostridia</taxon>
        <taxon>Eubacteriales</taxon>
        <taxon>Peptococcaceae</taxon>
        <taxon>Acididesulfobacillus</taxon>
    </lineage>
</organism>
<dbReference type="KEGG" id="aacx:DEACI_2127"/>
<dbReference type="RefSeq" id="WP_240984986.1">
    <property type="nucleotide sequence ID" value="NZ_CDGJ01000016.1"/>
</dbReference>
<evidence type="ECO:0000313" key="7">
    <source>
        <dbReference type="EMBL" id="CEJ06115.1"/>
    </source>
</evidence>
<dbReference type="PANTHER" id="PTHR30204:SF58">
    <property type="entry name" value="HTH-TYPE TRANSCRIPTIONAL REGULATOR YFMP"/>
    <property type="match status" value="1"/>
</dbReference>
<dbReference type="SUPFAM" id="SSF46955">
    <property type="entry name" value="Putative DNA-binding domain"/>
    <property type="match status" value="1"/>
</dbReference>
<evidence type="ECO:0000259" key="5">
    <source>
        <dbReference type="PROSITE" id="PS50937"/>
    </source>
</evidence>
<dbReference type="Proteomes" id="UP000836597">
    <property type="component" value="Chromosome"/>
</dbReference>
<dbReference type="Pfam" id="PF00376">
    <property type="entry name" value="MerR"/>
    <property type="match status" value="1"/>
</dbReference>
<dbReference type="InterPro" id="IPR015358">
    <property type="entry name" value="Tscrpt_reg_MerR_DNA-bd"/>
</dbReference>
<keyword evidence="3" id="KW-0804">Transcription</keyword>
<name>A0A8S0X5A8_9FIRM</name>
<feature type="coiled-coil region" evidence="4">
    <location>
        <begin position="84"/>
        <end position="118"/>
    </location>
</feature>
<keyword evidence="4" id="KW-0175">Coiled coil</keyword>
<dbReference type="EMBL" id="LR746496">
    <property type="protein sequence ID" value="CAA7601460.1"/>
    <property type="molecule type" value="Genomic_DNA"/>
</dbReference>